<feature type="region of interest" description="Disordered" evidence="1">
    <location>
        <begin position="302"/>
        <end position="326"/>
    </location>
</feature>
<dbReference type="AlphaFoldDB" id="A0A2G8SMN0"/>
<dbReference type="OrthoDB" id="3270417at2759"/>
<keyword evidence="2" id="KW-0472">Membrane</keyword>
<feature type="domain" description="DUF6534" evidence="3">
    <location>
        <begin position="178"/>
        <end position="263"/>
    </location>
</feature>
<accession>A0A2G8SMN0</accession>
<gene>
    <name evidence="4" type="ORF">GSI_02812</name>
</gene>
<feature type="transmembrane region" description="Helical" evidence="2">
    <location>
        <begin position="167"/>
        <end position="193"/>
    </location>
</feature>
<dbReference type="InterPro" id="IPR045339">
    <property type="entry name" value="DUF6534"/>
</dbReference>
<reference evidence="4 5" key="1">
    <citation type="journal article" date="2015" name="Sci. Rep.">
        <title>Chromosome-level genome map provides insights into diverse defense mechanisms in the medicinal fungus Ganoderma sinense.</title>
        <authorList>
            <person name="Zhu Y."/>
            <person name="Xu J."/>
            <person name="Sun C."/>
            <person name="Zhou S."/>
            <person name="Xu H."/>
            <person name="Nelson D.R."/>
            <person name="Qian J."/>
            <person name="Song J."/>
            <person name="Luo H."/>
            <person name="Xiang L."/>
            <person name="Li Y."/>
            <person name="Xu Z."/>
            <person name="Ji A."/>
            <person name="Wang L."/>
            <person name="Lu S."/>
            <person name="Hayward A."/>
            <person name="Sun W."/>
            <person name="Li X."/>
            <person name="Schwartz D.C."/>
            <person name="Wang Y."/>
            <person name="Chen S."/>
        </authorList>
    </citation>
    <scope>NUCLEOTIDE SEQUENCE [LARGE SCALE GENOMIC DNA]</scope>
    <source>
        <strain evidence="4 5">ZZ0214-1</strain>
    </source>
</reference>
<evidence type="ECO:0000313" key="4">
    <source>
        <dbReference type="EMBL" id="PIL35025.1"/>
    </source>
</evidence>
<evidence type="ECO:0000259" key="3">
    <source>
        <dbReference type="Pfam" id="PF20152"/>
    </source>
</evidence>
<evidence type="ECO:0000256" key="2">
    <source>
        <dbReference type="SAM" id="Phobius"/>
    </source>
</evidence>
<dbReference type="PANTHER" id="PTHR40465">
    <property type="entry name" value="CHROMOSOME 1, WHOLE GENOME SHOTGUN SEQUENCE"/>
    <property type="match status" value="1"/>
</dbReference>
<feature type="transmembrane region" description="Helical" evidence="2">
    <location>
        <begin position="99"/>
        <end position="117"/>
    </location>
</feature>
<organism evidence="4 5">
    <name type="scientific">Ganoderma sinense ZZ0214-1</name>
    <dbReference type="NCBI Taxonomy" id="1077348"/>
    <lineage>
        <taxon>Eukaryota</taxon>
        <taxon>Fungi</taxon>
        <taxon>Dikarya</taxon>
        <taxon>Basidiomycota</taxon>
        <taxon>Agaricomycotina</taxon>
        <taxon>Agaricomycetes</taxon>
        <taxon>Polyporales</taxon>
        <taxon>Polyporaceae</taxon>
        <taxon>Ganoderma</taxon>
    </lineage>
</organism>
<feature type="transmembrane region" description="Helical" evidence="2">
    <location>
        <begin position="59"/>
        <end position="79"/>
    </location>
</feature>
<dbReference type="Pfam" id="PF20152">
    <property type="entry name" value="DUF6534"/>
    <property type="match status" value="1"/>
</dbReference>
<keyword evidence="2" id="KW-0812">Transmembrane</keyword>
<evidence type="ECO:0000313" key="5">
    <source>
        <dbReference type="Proteomes" id="UP000230002"/>
    </source>
</evidence>
<keyword evidence="5" id="KW-1185">Reference proteome</keyword>
<proteinExistence type="predicted"/>
<dbReference type="EMBL" id="AYKW01000004">
    <property type="protein sequence ID" value="PIL35025.1"/>
    <property type="molecule type" value="Genomic_DNA"/>
</dbReference>
<feature type="transmembrane region" description="Helical" evidence="2">
    <location>
        <begin position="20"/>
        <end position="47"/>
    </location>
</feature>
<evidence type="ECO:0000256" key="1">
    <source>
        <dbReference type="SAM" id="MobiDB-lite"/>
    </source>
</evidence>
<feature type="transmembrane region" description="Helical" evidence="2">
    <location>
        <begin position="214"/>
        <end position="234"/>
    </location>
</feature>
<dbReference type="STRING" id="1077348.A0A2G8SMN0"/>
<keyword evidence="2" id="KW-1133">Transmembrane helix</keyword>
<protein>
    <recommendedName>
        <fullName evidence="3">DUF6534 domain-containing protein</fullName>
    </recommendedName>
</protein>
<sequence length="326" mass="35621">MEQPSSPLALPPSALATIREALSCVVLGTIISTAVYGLTVLQAYIYFRHNNTSPRTRYFVAFLFALDTATIILTLYGFYDDFVTHFDDVLSFLKIPGTLALENLLTVLIGLLTQCFFAHRIWALSKGNVLLVSSIVILALCSFGPGVAISAHLWINTYIFSLGSLEVRMLAGFANGLSVICDLLIAAAMCMYLNTKRTGFRRTDSIIDRLMMYAINRGLLTATCQACHMILTIAFPGRLIYFPFALLDGKLYCNTLLATLNAQRAMRGDEPNIIEVGSHMLNPIDSSTAGHGSRRTLHGKLDSASASMPSIRKDFSGAGKAMVSRQ</sequence>
<dbReference type="Proteomes" id="UP000230002">
    <property type="component" value="Unassembled WGS sequence"/>
</dbReference>
<dbReference type="PANTHER" id="PTHR40465:SF1">
    <property type="entry name" value="DUF6534 DOMAIN-CONTAINING PROTEIN"/>
    <property type="match status" value="1"/>
</dbReference>
<comment type="caution">
    <text evidence="4">The sequence shown here is derived from an EMBL/GenBank/DDBJ whole genome shotgun (WGS) entry which is preliminary data.</text>
</comment>
<name>A0A2G8SMN0_9APHY</name>
<feature type="transmembrane region" description="Helical" evidence="2">
    <location>
        <begin position="129"/>
        <end position="155"/>
    </location>
</feature>